<dbReference type="NCBIfam" id="TIGR01550">
    <property type="entry name" value="DOC_P1"/>
    <property type="match status" value="1"/>
</dbReference>
<proteinExistence type="predicted"/>
<dbReference type="GO" id="GO:0016301">
    <property type="term" value="F:kinase activity"/>
    <property type="evidence" value="ECO:0007669"/>
    <property type="project" value="InterPro"/>
</dbReference>
<dbReference type="OrthoDB" id="9802752at2"/>
<dbReference type="Proteomes" id="UP000274391">
    <property type="component" value="Unassembled WGS sequence"/>
</dbReference>
<name>A0A3P3VV15_9MICO</name>
<dbReference type="PANTHER" id="PTHR39426">
    <property type="entry name" value="HOMOLOGY TO DEATH-ON-CURING PROTEIN OF PHAGE P1"/>
    <property type="match status" value="1"/>
</dbReference>
<evidence type="ECO:0000313" key="2">
    <source>
        <dbReference type="EMBL" id="RRJ86167.1"/>
    </source>
</evidence>
<dbReference type="InterPro" id="IPR053737">
    <property type="entry name" value="Type_II_TA_Toxin"/>
</dbReference>
<protein>
    <submittedName>
        <fullName evidence="2">Type II toxin-antitoxin system death-on-curing family toxin</fullName>
    </submittedName>
</protein>
<comment type="caution">
    <text evidence="2">The sequence shown here is derived from an EMBL/GenBank/DDBJ whole genome shotgun (WGS) entry which is preliminary data.</text>
</comment>
<reference evidence="2 3" key="1">
    <citation type="submission" date="2018-11" db="EMBL/GenBank/DDBJ databases">
        <title>YIM 102482-1 draft genome.</title>
        <authorList>
            <person name="Li G."/>
            <person name="Jiang Y."/>
        </authorList>
    </citation>
    <scope>NUCLEOTIDE SEQUENCE [LARGE SCALE GENOMIC DNA]</scope>
    <source>
        <strain evidence="2 3">YIM 102482-1</strain>
    </source>
</reference>
<sequence>MTVFLSLEDALELISRQGVGPVRDLGLLDSALQRPASSLFGQDAYPRLAEKAAALIESIVRNHALFDGNKRFGWFAMAVFLDLNDVDFDVAEDDAYEFVLAVAAGKLSLEEITSQLERWIEPAAN</sequence>
<organism evidence="2 3">
    <name type="scientific">Gulosibacter macacae</name>
    <dbReference type="NCBI Taxonomy" id="2488791"/>
    <lineage>
        <taxon>Bacteria</taxon>
        <taxon>Bacillati</taxon>
        <taxon>Actinomycetota</taxon>
        <taxon>Actinomycetes</taxon>
        <taxon>Micrococcales</taxon>
        <taxon>Microbacteriaceae</taxon>
        <taxon>Gulosibacter</taxon>
    </lineage>
</organism>
<accession>A0A3P3VV15</accession>
<keyword evidence="3" id="KW-1185">Reference proteome</keyword>
<dbReference type="PANTHER" id="PTHR39426:SF1">
    <property type="entry name" value="HOMOLOGY TO DEATH-ON-CURING PROTEIN OF PHAGE P1"/>
    <property type="match status" value="1"/>
</dbReference>
<dbReference type="AlphaFoldDB" id="A0A3P3VV15"/>
<dbReference type="EMBL" id="RQVS01000011">
    <property type="protein sequence ID" value="RRJ86167.1"/>
    <property type="molecule type" value="Genomic_DNA"/>
</dbReference>
<evidence type="ECO:0000259" key="1">
    <source>
        <dbReference type="PROSITE" id="PS51459"/>
    </source>
</evidence>
<dbReference type="RefSeq" id="WP_124972936.1">
    <property type="nucleotide sequence ID" value="NZ_RQVS01000011.1"/>
</dbReference>
<evidence type="ECO:0000313" key="3">
    <source>
        <dbReference type="Proteomes" id="UP000274391"/>
    </source>
</evidence>
<dbReference type="Pfam" id="PF02661">
    <property type="entry name" value="Fic"/>
    <property type="match status" value="1"/>
</dbReference>
<dbReference type="Gene3D" id="1.20.120.1870">
    <property type="entry name" value="Fic/DOC protein, Fido domain"/>
    <property type="match status" value="1"/>
</dbReference>
<gene>
    <name evidence="2" type="ORF">EG850_09660</name>
</gene>
<dbReference type="PROSITE" id="PS51459">
    <property type="entry name" value="FIDO"/>
    <property type="match status" value="1"/>
</dbReference>
<dbReference type="InterPro" id="IPR003812">
    <property type="entry name" value="Fido"/>
</dbReference>
<feature type="domain" description="Fido" evidence="1">
    <location>
        <begin position="1"/>
        <end position="122"/>
    </location>
</feature>
<dbReference type="InterPro" id="IPR006440">
    <property type="entry name" value="Doc"/>
</dbReference>